<organism evidence="1 2">
    <name type="scientific">Algimonas porphyrae</name>
    <dbReference type="NCBI Taxonomy" id="1128113"/>
    <lineage>
        <taxon>Bacteria</taxon>
        <taxon>Pseudomonadati</taxon>
        <taxon>Pseudomonadota</taxon>
        <taxon>Alphaproteobacteria</taxon>
        <taxon>Maricaulales</taxon>
        <taxon>Robiginitomaculaceae</taxon>
        <taxon>Algimonas</taxon>
    </lineage>
</organism>
<comment type="caution">
    <text evidence="1">The sequence shown here is derived from an EMBL/GenBank/DDBJ whole genome shotgun (WGS) entry which is preliminary data.</text>
</comment>
<reference evidence="1" key="2">
    <citation type="submission" date="2023-01" db="EMBL/GenBank/DDBJ databases">
        <title>Draft genome sequence of Algimonas porphyrae strain NBRC 108216.</title>
        <authorList>
            <person name="Sun Q."/>
            <person name="Mori K."/>
        </authorList>
    </citation>
    <scope>NUCLEOTIDE SEQUENCE</scope>
    <source>
        <strain evidence="1">NBRC 108216</strain>
    </source>
</reference>
<dbReference type="Proteomes" id="UP001161390">
    <property type="component" value="Unassembled WGS sequence"/>
</dbReference>
<sequence length="223" mass="24952">MDSMYLIGSIAAIDWQPFLLAAVAILSLVNGFSVLQNNLSDRPDLKIAPVQDDNWVWWSELKDPAGNPEIRRYILVGNLARSNIGRRPTSVVSTELCIRMRNLKPARSPLFDVPPPVIPVSNAGTATLPVLRDRKDGLGGQPLLQPGEMVSGIHCFLFGMYGGELWRPKIEDGIIHGVIEMIGTFGRSYKSKVDFHFMPFEQLETLFPDLQPFIIQSLDYEET</sequence>
<keyword evidence="2" id="KW-1185">Reference proteome</keyword>
<reference evidence="1" key="1">
    <citation type="journal article" date="2014" name="Int. J. Syst. Evol. Microbiol.">
        <title>Complete genome of a new Firmicutes species belonging to the dominant human colonic microbiota ('Ruminococcus bicirculans') reveals two chromosomes and a selective capacity to utilize plant glucans.</title>
        <authorList>
            <consortium name="NISC Comparative Sequencing Program"/>
            <person name="Wegmann U."/>
            <person name="Louis P."/>
            <person name="Goesmann A."/>
            <person name="Henrissat B."/>
            <person name="Duncan S.H."/>
            <person name="Flint H.J."/>
        </authorList>
    </citation>
    <scope>NUCLEOTIDE SEQUENCE</scope>
    <source>
        <strain evidence="1">NBRC 108216</strain>
    </source>
</reference>
<dbReference type="EMBL" id="BSNJ01000001">
    <property type="protein sequence ID" value="GLQ19418.1"/>
    <property type="molecule type" value="Genomic_DNA"/>
</dbReference>
<accession>A0ABQ5UXY2</accession>
<proteinExistence type="predicted"/>
<gene>
    <name evidence="1" type="ORF">GCM10007854_03730</name>
</gene>
<name>A0ABQ5UXY2_9PROT</name>
<evidence type="ECO:0000313" key="1">
    <source>
        <dbReference type="EMBL" id="GLQ19418.1"/>
    </source>
</evidence>
<dbReference type="RefSeq" id="WP_284369170.1">
    <property type="nucleotide sequence ID" value="NZ_BSNJ01000001.1"/>
</dbReference>
<protein>
    <submittedName>
        <fullName evidence="1">Uncharacterized protein</fullName>
    </submittedName>
</protein>
<evidence type="ECO:0000313" key="2">
    <source>
        <dbReference type="Proteomes" id="UP001161390"/>
    </source>
</evidence>